<gene>
    <name evidence="7" type="ORF">Acy02nite_33480</name>
</gene>
<feature type="transmembrane region" description="Helical" evidence="6">
    <location>
        <begin position="78"/>
        <end position="95"/>
    </location>
</feature>
<dbReference type="RefSeq" id="WP_203741535.1">
    <property type="nucleotide sequence ID" value="NZ_BAAAUC010000003.1"/>
</dbReference>
<dbReference type="PANTHER" id="PTHR31040:SF1">
    <property type="entry name" value="NURIM"/>
    <property type="match status" value="1"/>
</dbReference>
<evidence type="ECO:0000256" key="1">
    <source>
        <dbReference type="ARBA" id="ARBA00004141"/>
    </source>
</evidence>
<feature type="transmembrane region" description="Helical" evidence="6">
    <location>
        <begin position="37"/>
        <end position="57"/>
    </location>
</feature>
<feature type="transmembrane region" description="Helical" evidence="6">
    <location>
        <begin position="181"/>
        <end position="200"/>
    </location>
</feature>
<dbReference type="Gene3D" id="1.20.120.1630">
    <property type="match status" value="1"/>
</dbReference>
<evidence type="ECO:0000313" key="7">
    <source>
        <dbReference type="EMBL" id="GID65467.1"/>
    </source>
</evidence>
<comment type="subcellular location">
    <subcellularLocation>
        <location evidence="1">Membrane</location>
        <topology evidence="1">Multi-pass membrane protein</topology>
    </subcellularLocation>
</comment>
<proteinExistence type="inferred from homology"/>
<dbReference type="PANTHER" id="PTHR31040">
    <property type="entry name" value="NURIM"/>
    <property type="match status" value="1"/>
</dbReference>
<sequence>MIVLGYAAVAYAAFLSSIAWAIVFLTGPIDDPAGLPAPAALAIDGALLLAFAVQHTIMARAGFKKRLTRLIPQAAERATFVLAASLVMLALLSWWQPAPHVIWQVSGLLWVVYAAGWALVIWSTYMVDHWDLFGLKQAYTRWRGQEYREPAFTESRLYRRLRHPMMLGMVIAFWATPRMSVGHLFFAISGTVYILIGIRFEERDLRARYGEEYRRYAQRVPSIVPGAIRRYDRARVRASRQTP</sequence>
<comment type="similarity">
    <text evidence="2">Belongs to the nurim family.</text>
</comment>
<evidence type="ECO:0000313" key="8">
    <source>
        <dbReference type="Proteomes" id="UP000619479"/>
    </source>
</evidence>
<evidence type="ECO:0000256" key="2">
    <source>
        <dbReference type="ARBA" id="ARBA00010631"/>
    </source>
</evidence>
<organism evidence="7 8">
    <name type="scientific">Actinoplanes cyaneus</name>
    <dbReference type="NCBI Taxonomy" id="52696"/>
    <lineage>
        <taxon>Bacteria</taxon>
        <taxon>Bacillati</taxon>
        <taxon>Actinomycetota</taxon>
        <taxon>Actinomycetes</taxon>
        <taxon>Micromonosporales</taxon>
        <taxon>Micromonosporaceae</taxon>
        <taxon>Actinoplanes</taxon>
    </lineage>
</organism>
<evidence type="ECO:0000256" key="4">
    <source>
        <dbReference type="ARBA" id="ARBA00022989"/>
    </source>
</evidence>
<dbReference type="EMBL" id="BOMH01000025">
    <property type="protein sequence ID" value="GID65467.1"/>
    <property type="molecule type" value="Genomic_DNA"/>
</dbReference>
<dbReference type="AlphaFoldDB" id="A0A919M4C8"/>
<evidence type="ECO:0000256" key="5">
    <source>
        <dbReference type="ARBA" id="ARBA00023136"/>
    </source>
</evidence>
<keyword evidence="5 6" id="KW-0472">Membrane</keyword>
<accession>A0A919M4C8</accession>
<name>A0A919M4C8_9ACTN</name>
<evidence type="ECO:0000256" key="3">
    <source>
        <dbReference type="ARBA" id="ARBA00022692"/>
    </source>
</evidence>
<reference evidence="7" key="1">
    <citation type="submission" date="2021-01" db="EMBL/GenBank/DDBJ databases">
        <title>Whole genome shotgun sequence of Actinoplanes cyaneus NBRC 14990.</title>
        <authorList>
            <person name="Komaki H."/>
            <person name="Tamura T."/>
        </authorList>
    </citation>
    <scope>NUCLEOTIDE SEQUENCE</scope>
    <source>
        <strain evidence="7">NBRC 14990</strain>
    </source>
</reference>
<evidence type="ECO:0000256" key="6">
    <source>
        <dbReference type="SAM" id="Phobius"/>
    </source>
</evidence>
<protein>
    <submittedName>
        <fullName evidence="7">Membrane protein</fullName>
    </submittedName>
</protein>
<keyword evidence="8" id="KW-1185">Reference proteome</keyword>
<comment type="caution">
    <text evidence="7">The sequence shown here is derived from an EMBL/GenBank/DDBJ whole genome shotgun (WGS) entry which is preliminary data.</text>
</comment>
<keyword evidence="4 6" id="KW-1133">Transmembrane helix</keyword>
<dbReference type="InterPro" id="IPR033580">
    <property type="entry name" value="Nurim-like"/>
</dbReference>
<keyword evidence="3 6" id="KW-0812">Transmembrane</keyword>
<feature type="transmembrane region" description="Helical" evidence="6">
    <location>
        <begin position="101"/>
        <end position="122"/>
    </location>
</feature>
<dbReference type="Proteomes" id="UP000619479">
    <property type="component" value="Unassembled WGS sequence"/>
</dbReference>
<dbReference type="GO" id="GO:0016020">
    <property type="term" value="C:membrane"/>
    <property type="evidence" value="ECO:0007669"/>
    <property type="project" value="UniProtKB-SubCell"/>
</dbReference>